<comment type="caution">
    <text evidence="2">The sequence shown here is derived from an EMBL/GenBank/DDBJ whole genome shotgun (WGS) entry which is preliminary data.</text>
</comment>
<dbReference type="EMBL" id="CAXDID020000072">
    <property type="protein sequence ID" value="CAL6015245.1"/>
    <property type="molecule type" value="Genomic_DNA"/>
</dbReference>
<evidence type="ECO:0000256" key="1">
    <source>
        <dbReference type="SAM" id="Coils"/>
    </source>
</evidence>
<reference evidence="2" key="1">
    <citation type="submission" date="2023-06" db="EMBL/GenBank/DDBJ databases">
        <authorList>
            <person name="Kurt Z."/>
        </authorList>
    </citation>
    <scope>NUCLEOTIDE SEQUENCE</scope>
</reference>
<dbReference type="AlphaFoldDB" id="A0AA86QNE0"/>
<keyword evidence="1" id="KW-0175">Coiled coil</keyword>
<gene>
    <name evidence="3" type="ORF">HINF_LOCUS24658</name>
    <name evidence="2" type="ORF">HINF_LOCUS43869</name>
</gene>
<proteinExistence type="predicted"/>
<evidence type="ECO:0000313" key="2">
    <source>
        <dbReference type="EMBL" id="CAI9956224.1"/>
    </source>
</evidence>
<protein>
    <submittedName>
        <fullName evidence="3">Hypothetical_protein</fullName>
    </submittedName>
</protein>
<keyword evidence="4" id="KW-1185">Reference proteome</keyword>
<evidence type="ECO:0000313" key="4">
    <source>
        <dbReference type="Proteomes" id="UP001642409"/>
    </source>
</evidence>
<dbReference type="EMBL" id="CATOUU010000871">
    <property type="protein sequence ID" value="CAI9956224.1"/>
    <property type="molecule type" value="Genomic_DNA"/>
</dbReference>
<accession>A0AA86QNE0</accession>
<evidence type="ECO:0000313" key="3">
    <source>
        <dbReference type="EMBL" id="CAL6015245.1"/>
    </source>
</evidence>
<sequence>MSQNMCKYCNQTKTNEKYISQTQQLQALLPATSALIQKHYNNIPTQKQQILIDHLTDTMVTQLVQLENKEIQTDELVYTKDVPKGVPIEEVNKSDNQEIDSRLNNQANVIQAQIEEIQDLKNKLAVQTQNYIEETQKNNQLQTKISENIHEKDQLLHQISRMKAEISFLQDQMK</sequence>
<dbReference type="Proteomes" id="UP001642409">
    <property type="component" value="Unassembled WGS sequence"/>
</dbReference>
<name>A0AA86QNE0_9EUKA</name>
<organism evidence="2">
    <name type="scientific">Hexamita inflata</name>
    <dbReference type="NCBI Taxonomy" id="28002"/>
    <lineage>
        <taxon>Eukaryota</taxon>
        <taxon>Metamonada</taxon>
        <taxon>Diplomonadida</taxon>
        <taxon>Hexamitidae</taxon>
        <taxon>Hexamitinae</taxon>
        <taxon>Hexamita</taxon>
    </lineage>
</organism>
<feature type="coiled-coil region" evidence="1">
    <location>
        <begin position="103"/>
        <end position="172"/>
    </location>
</feature>
<reference evidence="3 4" key="2">
    <citation type="submission" date="2024-07" db="EMBL/GenBank/DDBJ databases">
        <authorList>
            <person name="Akdeniz Z."/>
        </authorList>
    </citation>
    <scope>NUCLEOTIDE SEQUENCE [LARGE SCALE GENOMIC DNA]</scope>
</reference>